<dbReference type="EMBL" id="CAJVQC010037459">
    <property type="protein sequence ID" value="CAG8763945.1"/>
    <property type="molecule type" value="Genomic_DNA"/>
</dbReference>
<keyword evidence="2" id="KW-1185">Reference proteome</keyword>
<organism evidence="1 2">
    <name type="scientific">Racocetra persica</name>
    <dbReference type="NCBI Taxonomy" id="160502"/>
    <lineage>
        <taxon>Eukaryota</taxon>
        <taxon>Fungi</taxon>
        <taxon>Fungi incertae sedis</taxon>
        <taxon>Mucoromycota</taxon>
        <taxon>Glomeromycotina</taxon>
        <taxon>Glomeromycetes</taxon>
        <taxon>Diversisporales</taxon>
        <taxon>Gigasporaceae</taxon>
        <taxon>Racocetra</taxon>
    </lineage>
</organism>
<dbReference type="Proteomes" id="UP000789920">
    <property type="component" value="Unassembled WGS sequence"/>
</dbReference>
<feature type="non-terminal residue" evidence="1">
    <location>
        <position position="136"/>
    </location>
</feature>
<evidence type="ECO:0000313" key="2">
    <source>
        <dbReference type="Proteomes" id="UP000789920"/>
    </source>
</evidence>
<comment type="caution">
    <text evidence="1">The sequence shown here is derived from an EMBL/GenBank/DDBJ whole genome shotgun (WGS) entry which is preliminary data.</text>
</comment>
<name>A0ACA9QT65_9GLOM</name>
<proteinExistence type="predicted"/>
<protein>
    <submittedName>
        <fullName evidence="1">2040_t:CDS:1</fullName>
    </submittedName>
</protein>
<gene>
    <name evidence="1" type="ORF">RPERSI_LOCUS15566</name>
</gene>
<sequence>MLTVWKEIKQNLVEYRDAPNNKQSNYLTNLINQCEIFYDSLTTATGKNKDNVNLVTIAITYSLMHLAILKEACTSHKGLFNSYDKELREKVEGYKKYFIEIYSKWGNWRKDCIQVKKNKDVPYEAYDNLIDQAVTY</sequence>
<accession>A0ACA9QT65</accession>
<evidence type="ECO:0000313" key="1">
    <source>
        <dbReference type="EMBL" id="CAG8763945.1"/>
    </source>
</evidence>
<reference evidence="1" key="1">
    <citation type="submission" date="2021-06" db="EMBL/GenBank/DDBJ databases">
        <authorList>
            <person name="Kallberg Y."/>
            <person name="Tangrot J."/>
            <person name="Rosling A."/>
        </authorList>
    </citation>
    <scope>NUCLEOTIDE SEQUENCE</scope>
    <source>
        <strain evidence="1">MA461A</strain>
    </source>
</reference>